<accession>A0A1R3FWU7</accession>
<reference evidence="3" key="1">
    <citation type="submission" date="2013-09" db="EMBL/GenBank/DDBJ databases">
        <title>Corchorus olitorius genome sequencing.</title>
        <authorList>
            <person name="Alam M."/>
            <person name="Haque M.S."/>
            <person name="Islam M.S."/>
            <person name="Emdad E.M."/>
            <person name="Islam M.M."/>
            <person name="Ahmed B."/>
            <person name="Halim A."/>
            <person name="Hossen Q.M.M."/>
            <person name="Hossain M.Z."/>
            <person name="Ahmed R."/>
            <person name="Khan M.M."/>
            <person name="Islam R."/>
            <person name="Rashid M.M."/>
            <person name="Khan S.A."/>
            <person name="Rahman M.S."/>
            <person name="Alam M."/>
            <person name="Yahiya A.S."/>
            <person name="Khan M.S."/>
            <person name="Azam M.S."/>
            <person name="Haque T."/>
            <person name="Lashkar M.Z.H."/>
            <person name="Akhand A.I."/>
            <person name="Morshed G."/>
            <person name="Roy S."/>
            <person name="Uddin K.S."/>
            <person name="Rabeya T."/>
            <person name="Hossain A.S."/>
            <person name="Chowdhury A."/>
            <person name="Snigdha A.R."/>
            <person name="Mortoza M.S."/>
            <person name="Matin S.A."/>
            <person name="Hoque S.M.E."/>
            <person name="Islam M.K."/>
            <person name="Roy D.K."/>
            <person name="Haider R."/>
            <person name="Moosa M.M."/>
            <person name="Elias S.M."/>
            <person name="Hasan A.M."/>
            <person name="Jahan S."/>
            <person name="Shafiuddin M."/>
            <person name="Mahmood N."/>
            <person name="Shommy N.S."/>
        </authorList>
    </citation>
    <scope>NUCLEOTIDE SEQUENCE [LARGE SCALE GENOMIC DNA]</scope>
    <source>
        <strain evidence="3">cv. O-4</strain>
    </source>
</reference>
<feature type="domain" description="Aminotransferase-like plant mobile" evidence="1">
    <location>
        <begin position="92"/>
        <end position="241"/>
    </location>
</feature>
<dbReference type="OrthoDB" id="1937804at2759"/>
<dbReference type="PANTHER" id="PTHR46033:SF80">
    <property type="entry name" value="PROTEIN MAIN-LIKE 2-LIKE"/>
    <property type="match status" value="1"/>
</dbReference>
<dbReference type="PANTHER" id="PTHR46033">
    <property type="entry name" value="PROTEIN MAIN-LIKE 2"/>
    <property type="match status" value="1"/>
</dbReference>
<protein>
    <recommendedName>
        <fullName evidence="1">Aminotransferase-like plant mobile domain-containing protein</fullName>
    </recommendedName>
</protein>
<comment type="caution">
    <text evidence="2">The sequence shown here is derived from an EMBL/GenBank/DDBJ whole genome shotgun (WGS) entry which is preliminary data.</text>
</comment>
<name>A0A1R3FWU7_9ROSI</name>
<dbReference type="Pfam" id="PF10536">
    <property type="entry name" value="PMD"/>
    <property type="match status" value="1"/>
</dbReference>
<dbReference type="GO" id="GO:0010073">
    <property type="term" value="P:meristem maintenance"/>
    <property type="evidence" value="ECO:0007669"/>
    <property type="project" value="InterPro"/>
</dbReference>
<evidence type="ECO:0000313" key="3">
    <source>
        <dbReference type="Proteomes" id="UP000187203"/>
    </source>
</evidence>
<dbReference type="InterPro" id="IPR019557">
    <property type="entry name" value="AminoTfrase-like_pln_mobile"/>
</dbReference>
<dbReference type="EMBL" id="AWUE01024633">
    <property type="protein sequence ID" value="OMO50226.1"/>
    <property type="molecule type" value="Genomic_DNA"/>
</dbReference>
<evidence type="ECO:0000259" key="1">
    <source>
        <dbReference type="Pfam" id="PF10536"/>
    </source>
</evidence>
<dbReference type="Proteomes" id="UP000187203">
    <property type="component" value="Unassembled WGS sequence"/>
</dbReference>
<dbReference type="InterPro" id="IPR044824">
    <property type="entry name" value="MAIN-like"/>
</dbReference>
<evidence type="ECO:0000313" key="2">
    <source>
        <dbReference type="EMBL" id="OMO50226.1"/>
    </source>
</evidence>
<keyword evidence="3" id="KW-1185">Reference proteome</keyword>
<gene>
    <name evidence="2" type="ORF">COLO4_38169</name>
</gene>
<organism evidence="2 3">
    <name type="scientific">Corchorus olitorius</name>
    <dbReference type="NCBI Taxonomy" id="93759"/>
    <lineage>
        <taxon>Eukaryota</taxon>
        <taxon>Viridiplantae</taxon>
        <taxon>Streptophyta</taxon>
        <taxon>Embryophyta</taxon>
        <taxon>Tracheophyta</taxon>
        <taxon>Spermatophyta</taxon>
        <taxon>Magnoliopsida</taxon>
        <taxon>eudicotyledons</taxon>
        <taxon>Gunneridae</taxon>
        <taxon>Pentapetalae</taxon>
        <taxon>rosids</taxon>
        <taxon>malvids</taxon>
        <taxon>Malvales</taxon>
        <taxon>Malvaceae</taxon>
        <taxon>Grewioideae</taxon>
        <taxon>Apeibeae</taxon>
        <taxon>Corchorus</taxon>
    </lineage>
</organism>
<proteinExistence type="predicted"/>
<dbReference type="AlphaFoldDB" id="A0A1R3FWU7"/>
<dbReference type="STRING" id="93759.A0A1R3FWU7"/>
<sequence>MKSRASTAATAEVQRFRGLDPSPAVDAAELPLPQGLNRACYGNGELLPAPLQFEHPARAQSAWATWTREVLEDVAFSDLLRNAGVLPSIILSRHAYYTKDNLAMKHLVRLWHKDTHTFIFAFGEVGITLEDVINLTLLPLHGANDLDVIRTLSMVENNKHDILLTIRSQPGALKSPSLKEWCQHFVTGKGVNSAVRREAFVLAWLTIIFGAFSENRIMMQLAPIAIRIAVEGSFPLAPLYLENYPRYVGSRALRESVLKEDAYGDDWNVFAGFATGTYPAVCGWKGKRYNESKVSFLEVMDEEKEFCWRPYIKSDSRQHWLVFYPLMPNTPADKTFEMGVTSEDTLVFGAVYATGRVPFLSLLNHTFQTTPYPMYRVKRQFGLNQRVPSVLPRSDSWGDCIAAFQHSRSFFVLISKNSPYYVVGSQYQPVMTSETIAYWRRFNYSLGTYMNSSRNHLTPTIEGNPRLLPLSRSVLSSLERNNGALIARAPTGWYAYGVKDGMPLPAGIQQPFLPFPPPISKNKDNVNVESS</sequence>